<protein>
    <submittedName>
        <fullName evidence="8">Type III polyketide synthase</fullName>
    </submittedName>
</protein>
<dbReference type="GO" id="GO:0030639">
    <property type="term" value="P:polyketide biosynthetic process"/>
    <property type="evidence" value="ECO:0007669"/>
    <property type="project" value="TreeGrafter"/>
</dbReference>
<dbReference type="PANTHER" id="PTHR11877:SF99">
    <property type="entry name" value="1,3,6,8-TETRAHYDROXYNAPHTHALENE SYNTHASE"/>
    <property type="match status" value="1"/>
</dbReference>
<sequence length="394" mass="40857">MSRVVAVGTSLPAHAYRQDEISRVTSELLTDDPVRRALTRRLHAHAGVETRHLALPLEDYGGLSFGSANDAFLALGTDLAEQACRAALDDAGLRPDEVDHVVLTTVTGVGAPTLDVLVAARLGLRPDVRRTPSFGWGCAGGAAGLARADDLLRGRPRDVALLVAVELCSLTLQRTDPSTANLVASGLFGDGAGAAVLVGDEHRLARRPGPYGRAGAGVHARGVRVVDSRSHLHAGTTGDLGWRVGDTGFEIVLSARLPELIGAHLLGDVKALLAEHDLEPADVGAWVVHAGGPRVLDAVRDTLGLAEEDLALSRASLRDVGNLSSASVLHVLGATLARTDVPPGTPAVLMAFGPGVSTELVLLRLDGRGPRRAPARQAGHAAGHAPAPDEEVHG</sequence>
<keyword evidence="9" id="KW-1185">Reference proteome</keyword>
<dbReference type="RefSeq" id="WP_082774628.1">
    <property type="nucleotide sequence ID" value="NZ_SOZH01000003.1"/>
</dbReference>
<dbReference type="PIRSF" id="PIRSF000451">
    <property type="entry name" value="PKS_III"/>
    <property type="match status" value="1"/>
</dbReference>
<dbReference type="EMBL" id="SOZH01000003">
    <property type="protein sequence ID" value="TFF16655.1"/>
    <property type="molecule type" value="Genomic_DNA"/>
</dbReference>
<feature type="domain" description="Chalcone/stilbene synthase C-terminal" evidence="7">
    <location>
        <begin position="235"/>
        <end position="364"/>
    </location>
</feature>
<comment type="caution">
    <text evidence="8">The sequence shown here is derived from an EMBL/GenBank/DDBJ whole genome shotgun (WGS) entry which is preliminary data.</text>
</comment>
<dbReference type="Pfam" id="PF02797">
    <property type="entry name" value="Chal_sti_synt_C"/>
    <property type="match status" value="1"/>
</dbReference>
<dbReference type="Proteomes" id="UP000298003">
    <property type="component" value="Unassembled WGS sequence"/>
</dbReference>
<feature type="compositionally biased region" description="Low complexity" evidence="5">
    <location>
        <begin position="375"/>
        <end position="386"/>
    </location>
</feature>
<dbReference type="AlphaFoldDB" id="A0A4Y8R607"/>
<dbReference type="GO" id="GO:0016747">
    <property type="term" value="F:acyltransferase activity, transferring groups other than amino-acyl groups"/>
    <property type="evidence" value="ECO:0007669"/>
    <property type="project" value="InterPro"/>
</dbReference>
<dbReference type="PANTHER" id="PTHR11877">
    <property type="entry name" value="HYDROXYMETHYLGLUTARYL-COA SYNTHASE"/>
    <property type="match status" value="1"/>
</dbReference>
<keyword evidence="2" id="KW-0808">Transferase</keyword>
<gene>
    <name evidence="8" type="ORF">E1O70_04600</name>
</gene>
<reference evidence="8 9" key="1">
    <citation type="submission" date="2019-03" db="EMBL/GenBank/DDBJ databases">
        <title>Cellulosimicrobium funkei JCM14302 Assembly.</title>
        <authorList>
            <person name="Dou T."/>
        </authorList>
    </citation>
    <scope>NUCLEOTIDE SEQUENCE [LARGE SCALE GENOMIC DNA]</scope>
    <source>
        <strain evidence="8 9">JCM 14302</strain>
    </source>
</reference>
<evidence type="ECO:0000259" key="6">
    <source>
        <dbReference type="Pfam" id="PF00195"/>
    </source>
</evidence>
<dbReference type="Pfam" id="PF00195">
    <property type="entry name" value="Chal_sti_synt_N"/>
    <property type="match status" value="1"/>
</dbReference>
<comment type="similarity">
    <text evidence="1">Belongs to the thiolase-like superfamily. Chalcone/stilbene synthases family.</text>
</comment>
<evidence type="ECO:0000256" key="3">
    <source>
        <dbReference type="ARBA" id="ARBA00023315"/>
    </source>
</evidence>
<dbReference type="GeneID" id="95683768"/>
<dbReference type="InterPro" id="IPR011141">
    <property type="entry name" value="Polyketide_synthase_type-III"/>
</dbReference>
<evidence type="ECO:0000256" key="4">
    <source>
        <dbReference type="PIRSR" id="PIRSR000451-1"/>
    </source>
</evidence>
<feature type="region of interest" description="Disordered" evidence="5">
    <location>
        <begin position="371"/>
        <end position="394"/>
    </location>
</feature>
<dbReference type="SUPFAM" id="SSF53901">
    <property type="entry name" value="Thiolase-like"/>
    <property type="match status" value="1"/>
</dbReference>
<evidence type="ECO:0000313" key="8">
    <source>
        <dbReference type="EMBL" id="TFF16655.1"/>
    </source>
</evidence>
<keyword evidence="3" id="KW-0012">Acyltransferase</keyword>
<organism evidence="8 9">
    <name type="scientific">Cellulosimicrobium funkei</name>
    <dbReference type="NCBI Taxonomy" id="264251"/>
    <lineage>
        <taxon>Bacteria</taxon>
        <taxon>Bacillati</taxon>
        <taxon>Actinomycetota</taxon>
        <taxon>Actinomycetes</taxon>
        <taxon>Micrococcales</taxon>
        <taxon>Promicromonosporaceae</taxon>
        <taxon>Cellulosimicrobium</taxon>
    </lineage>
</organism>
<evidence type="ECO:0000313" key="9">
    <source>
        <dbReference type="Proteomes" id="UP000298003"/>
    </source>
</evidence>
<evidence type="ECO:0000256" key="1">
    <source>
        <dbReference type="ARBA" id="ARBA00005531"/>
    </source>
</evidence>
<evidence type="ECO:0000259" key="7">
    <source>
        <dbReference type="Pfam" id="PF02797"/>
    </source>
</evidence>
<proteinExistence type="inferred from homology"/>
<dbReference type="CDD" id="cd00831">
    <property type="entry name" value="CHS_like"/>
    <property type="match status" value="1"/>
</dbReference>
<accession>A0A4Y8R607</accession>
<feature type="active site" description="Acyl-thioester intermediate" evidence="4">
    <location>
        <position position="138"/>
    </location>
</feature>
<dbReference type="Gene3D" id="3.40.47.10">
    <property type="match status" value="2"/>
</dbReference>
<evidence type="ECO:0000256" key="2">
    <source>
        <dbReference type="ARBA" id="ARBA00022679"/>
    </source>
</evidence>
<name>A0A4Y8R607_9MICO</name>
<feature type="domain" description="Chalcone/stilbene synthase N-terminal" evidence="6">
    <location>
        <begin position="4"/>
        <end position="199"/>
    </location>
</feature>
<dbReference type="InterPro" id="IPR012328">
    <property type="entry name" value="Chalcone/stilbene_synt_C"/>
</dbReference>
<dbReference type="InterPro" id="IPR001099">
    <property type="entry name" value="Chalcone/stilbene_synt_N"/>
</dbReference>
<evidence type="ECO:0000256" key="5">
    <source>
        <dbReference type="SAM" id="MobiDB-lite"/>
    </source>
</evidence>
<dbReference type="InterPro" id="IPR016039">
    <property type="entry name" value="Thiolase-like"/>
</dbReference>